<name>A0A917DNM4_9SPHN</name>
<reference evidence="2" key="2">
    <citation type="submission" date="2020-09" db="EMBL/GenBank/DDBJ databases">
        <authorList>
            <person name="Sun Q."/>
            <person name="Zhou Y."/>
        </authorList>
    </citation>
    <scope>NUCLEOTIDE SEQUENCE</scope>
    <source>
        <strain evidence="2">CGMCC 1.15360</strain>
    </source>
</reference>
<protein>
    <submittedName>
        <fullName evidence="2">Uncharacterized protein</fullName>
    </submittedName>
</protein>
<evidence type="ECO:0000256" key="1">
    <source>
        <dbReference type="SAM" id="SignalP"/>
    </source>
</evidence>
<gene>
    <name evidence="2" type="ORF">GCM10010990_00640</name>
</gene>
<comment type="caution">
    <text evidence="2">The sequence shown here is derived from an EMBL/GenBank/DDBJ whole genome shotgun (WGS) entry which is preliminary data.</text>
</comment>
<dbReference type="EMBL" id="BMIP01000001">
    <property type="protein sequence ID" value="GGD55382.1"/>
    <property type="molecule type" value="Genomic_DNA"/>
</dbReference>
<reference evidence="2" key="1">
    <citation type="journal article" date="2014" name="Int. J. Syst. Evol. Microbiol.">
        <title>Complete genome sequence of Corynebacterium casei LMG S-19264T (=DSM 44701T), isolated from a smear-ripened cheese.</title>
        <authorList>
            <consortium name="US DOE Joint Genome Institute (JGI-PGF)"/>
            <person name="Walter F."/>
            <person name="Albersmeier A."/>
            <person name="Kalinowski J."/>
            <person name="Ruckert C."/>
        </authorList>
    </citation>
    <scope>NUCLEOTIDE SEQUENCE</scope>
    <source>
        <strain evidence="2">CGMCC 1.15360</strain>
    </source>
</reference>
<dbReference type="AlphaFoldDB" id="A0A917DNM4"/>
<keyword evidence="1" id="KW-0732">Signal</keyword>
<dbReference type="Proteomes" id="UP000612349">
    <property type="component" value="Unassembled WGS sequence"/>
</dbReference>
<evidence type="ECO:0000313" key="3">
    <source>
        <dbReference type="Proteomes" id="UP000612349"/>
    </source>
</evidence>
<dbReference type="RefSeq" id="WP_156521963.1">
    <property type="nucleotide sequence ID" value="NZ_BMIP01000001.1"/>
</dbReference>
<dbReference type="OrthoDB" id="7428788at2"/>
<feature type="signal peptide" evidence="1">
    <location>
        <begin position="1"/>
        <end position="24"/>
    </location>
</feature>
<proteinExistence type="predicted"/>
<feature type="chain" id="PRO_5036837229" evidence="1">
    <location>
        <begin position="25"/>
        <end position="126"/>
    </location>
</feature>
<organism evidence="2 3">
    <name type="scientific">Croceicoccus mobilis</name>
    <dbReference type="NCBI Taxonomy" id="1703339"/>
    <lineage>
        <taxon>Bacteria</taxon>
        <taxon>Pseudomonadati</taxon>
        <taxon>Pseudomonadota</taxon>
        <taxon>Alphaproteobacteria</taxon>
        <taxon>Sphingomonadales</taxon>
        <taxon>Erythrobacteraceae</taxon>
        <taxon>Croceicoccus</taxon>
    </lineage>
</organism>
<keyword evidence="3" id="KW-1185">Reference proteome</keyword>
<sequence length="126" mass="13163">MKKTALSIAAFATLAGGFAAPAMAQGAVDPDLRCTAWAMVASAQEQDEGKKNALGFMMAYFAGRYEKSTGGKIETKINPQTLQSLLGDVDEANKLCGPQANSFGQRVETTLSGMRAQAAPGTEASR</sequence>
<accession>A0A917DNM4</accession>
<evidence type="ECO:0000313" key="2">
    <source>
        <dbReference type="EMBL" id="GGD55382.1"/>
    </source>
</evidence>